<dbReference type="eggNOG" id="COG3903">
    <property type="taxonomic scope" value="Bacteria"/>
</dbReference>
<dbReference type="Gene3D" id="1.25.40.10">
    <property type="entry name" value="Tetratricopeptide repeat domain"/>
    <property type="match status" value="2"/>
</dbReference>
<proteinExistence type="predicted"/>
<dbReference type="KEGG" id="sgr:SGR_4303"/>
<evidence type="ECO:0000313" key="1">
    <source>
        <dbReference type="EMBL" id="BAG21132.1"/>
    </source>
</evidence>
<dbReference type="EMBL" id="AP009493">
    <property type="protein sequence ID" value="BAG21132.1"/>
    <property type="molecule type" value="Genomic_DNA"/>
</dbReference>
<accession>B1VTP2</accession>
<dbReference type="AlphaFoldDB" id="B1VTP2"/>
<reference evidence="2" key="1">
    <citation type="journal article" date="2008" name="J. Bacteriol.">
        <title>Genome sequence of the streptomycin-producing microorganism Streptomyces griseus IFO 13350.</title>
        <authorList>
            <person name="Ohnishi Y."/>
            <person name="Ishikawa J."/>
            <person name="Hara H."/>
            <person name="Suzuki H."/>
            <person name="Ikenoya M."/>
            <person name="Ikeda H."/>
            <person name="Yamashita A."/>
            <person name="Hattori M."/>
            <person name="Horinouchi S."/>
        </authorList>
    </citation>
    <scope>NUCLEOTIDE SEQUENCE [LARGE SCALE GENOMIC DNA]</scope>
    <source>
        <strain evidence="2">JCM 4626 / NBRC 13350</strain>
    </source>
</reference>
<evidence type="ECO:0000313" key="2">
    <source>
        <dbReference type="Proteomes" id="UP000001685"/>
    </source>
</evidence>
<dbReference type="RefSeq" id="WP_012380506.1">
    <property type="nucleotide sequence ID" value="NC_010572.1"/>
</dbReference>
<dbReference type="PATRIC" id="fig|455632.4.peg.4383"/>
<organism evidence="1 2">
    <name type="scientific">Streptomyces griseus subsp. griseus (strain JCM 4626 / CBS 651.72 / NBRC 13350 / KCC S-0626 / ISP 5235)</name>
    <dbReference type="NCBI Taxonomy" id="455632"/>
    <lineage>
        <taxon>Bacteria</taxon>
        <taxon>Bacillati</taxon>
        <taxon>Actinomycetota</taxon>
        <taxon>Actinomycetes</taxon>
        <taxon>Kitasatosporales</taxon>
        <taxon>Streptomycetaceae</taxon>
        <taxon>Streptomyces</taxon>
    </lineage>
</organism>
<dbReference type="InterPro" id="IPR011990">
    <property type="entry name" value="TPR-like_helical_dom_sf"/>
</dbReference>
<gene>
    <name evidence="1" type="ordered locus">SGR_4303</name>
</gene>
<dbReference type="Proteomes" id="UP000001685">
    <property type="component" value="Chromosome"/>
</dbReference>
<dbReference type="HOGENOM" id="CLU_005511_0_0_11"/>
<sequence length="1149" mass="121092">MADARIGVKGTGDASAEGGVVFVNTGAVTGPVNLHAPRTAVSGYLLQVERMAAADFRGREAELSALAAFGTEARPPGGSGKDYWRWLAPAWAGKSALLAEFVLHPPAGIDVVAFFITSRMAGQNDAAAFCEVVQRQLYALLREEEPLSTPHTRDEQLRLALDRAAERSAAEGRRLVLVVDGLDEDHGVTAGPDCHSIAALLPRTPPHGMRIIVAGRPHPPVPDDVPGDHPLWTTEIDHWLEPSPHAQATRRDAEQDLLRLLDGGGLGRELVSLTVAAGGGLSAHDIAELTGSRPRRVERELSAASGRSFRRRAAHWTPGGPDVYLLAHEEIQRGAADLATDAELADGRTRLHRWAQTYRSAGWPPATPAYLLRGYAQLLRELGDTGRLVELVCDTARHERLWQVTGADLDALSELSSSLDQLAAHGRQSGDPDVPAALRLAAARDGLHERARALPPGLIGLWARLGHTDRAVSMAESQRGWSLRSLSLTAVATSLAATGHGERAAVLADDAETPELRDDFLWAIATGLAEAGRYAEAVRTASRVTDTETRAETLVAILKAVAEARARSGPVDPDVVASLPDAAMRAVRRVPDTVVPVELLADLAHAYALLGDDRGAREAAGLAFAAGPDDHGWLRALYLGRLAVKLAGAPGLRERATEAALESVSTVASVDDLRERDAALPEIAAGLAAVGRHEQAAALVDLLRPLPSAFSNGLLSIATAIAESGDPDKALEWADRITEPADRCEAFTAIGRWSVTSADPLRTRGMAQRILDELDGLSDGGTQVNQLIAMADFLSRAGQDEPARAAVVAATDAARGGSAARGHVVTQVAVASALAAAGAEDDAHRLIDLATRTAEAEEPGQLRLTYLLTVAEGLHAMGCDDRRDGLLSALLDENRQDAHNPEHTVSLQRIAETFGATGSPDRAGELARELLDRAANAASPSLRSWIRYRAANAFLAAEDIDAALALTAALPEGEESSFLSGVVQKLLETGAPDRAARLAEELSDAHGDQGSLRYVAADLAARGDTAGAVALLDDLSVPALREVATADVVGASARAGAPHEAHALARAITDPGHRSKALAAVARAHGPTAEGRALLVEALALGTWDQLVEAVAAVTPEHLLLLADLSRPQVVSAKSRPALPERRNPARSR</sequence>
<name>B1VTP2_STRGG</name>
<protein>
    <submittedName>
        <fullName evidence="1">Uncharacterized protein</fullName>
    </submittedName>
</protein>